<reference evidence="2" key="1">
    <citation type="submission" date="2014-05" db="EMBL/GenBank/DDBJ databases">
        <title>The transcriptome of the halophilic microalga Tetraselmis sp. GSL018 isolated from the Great Salt Lake, Utah.</title>
        <authorList>
            <person name="Jinkerson R.E."/>
            <person name="D'Adamo S."/>
            <person name="Posewitz M.C."/>
        </authorList>
    </citation>
    <scope>NUCLEOTIDE SEQUENCE</scope>
    <source>
        <strain evidence="2">GSL018</strain>
    </source>
</reference>
<feature type="compositionally biased region" description="Basic and acidic residues" evidence="1">
    <location>
        <begin position="416"/>
        <end position="432"/>
    </location>
</feature>
<name>A0A061S9F3_9CHLO</name>
<feature type="region of interest" description="Disordered" evidence="1">
    <location>
        <begin position="402"/>
        <end position="466"/>
    </location>
</feature>
<feature type="compositionally biased region" description="Low complexity" evidence="1">
    <location>
        <begin position="433"/>
        <end position="447"/>
    </location>
</feature>
<sequence>MNQQGFCAPSSSGELTCKGARPGCSWVARLPIDVLHNIFSRLDRSAGALFRETCKDARQALPAPTHPGLPAVYDLLERWTSRSCSSLPAGKGDDVIPGPNACAAMEACPSLWRHFLSTGMCTVDQCACAAARDCCLRGLDTEETWRVLQEIAPAGDDAATAEFFTAALRGCGEDAARTVVEKLVQENSGGWVPSGRGAQWPLEAAVRAGHSAIVCERYMTAEVESPESARAILELMCREADHLPGDVATFAARRVCYLSSSMREPEKLADWAGLAGAELRAGSAVLCMRLLHPRHFGNLAMLLVEGAAAAPPPSATDAEEQPPAIPQRLPMEQVQVREGAGAAPGRPVAPGRAAEPPAGRGQEGFPIMDIFDALAGEDEDAGFLMGAANLRGALRQAWEALGDPLAEPPGPQRDIPGAERRAAGGPDPRHGAEAPPAGDRAAAWLRPRLPPEPAGPGEPRPAAAWRRAGGGPAAAAAAAAPWVLRGRVRREGLRLGRDGGEAPARWDAAEEADRRAAGGGLVYDRAGGRPVAGALRDPRHRQWAAERAAAPQEGPLRPADALEAERLERVLIRRWGHPEDEAPPREALRIRRRNVARARLRDAFRAAGDGEGDIGAWMLADEEAEEEAWPGRPARARPGAGADGLGDGQQRPWLGEPMEVGLAPRDRAREAPAAGEGRQQAPAAHACISGLLQLIPKIRLLRIGLLRDANFAVPPSRHPGTWALTAALAAGRGETAAWLVADMARSSGMEARRVLLGSLLKLLGKDDKELSSDCAPALEDMWQGAVQLLWDLPESCPQLIVQLRLLDEGPACFAPNRAMEWVAGHFQDPGALAPAVCPHLGASPGSAIRVYQHLHTEAVLAAAMAEQAEGAARRGKLAEAECCALLKALANGDWRIAVGIAEIWRTDRSRDRQAGRGSALDAGTKALLAVPVGKWAGVMSSVEGRNKDVVADWVGREFGLALRPEDLHASEAMNADPPMMG</sequence>
<dbReference type="AlphaFoldDB" id="A0A061S9F3"/>
<feature type="compositionally biased region" description="Low complexity" evidence="1">
    <location>
        <begin position="336"/>
        <end position="360"/>
    </location>
</feature>
<feature type="region of interest" description="Disordered" evidence="1">
    <location>
        <begin position="336"/>
        <end position="364"/>
    </location>
</feature>
<feature type="compositionally biased region" description="Pro residues" evidence="1">
    <location>
        <begin position="448"/>
        <end position="459"/>
    </location>
</feature>
<organism evidence="2">
    <name type="scientific">Tetraselmis sp. GSL018</name>
    <dbReference type="NCBI Taxonomy" id="582737"/>
    <lineage>
        <taxon>Eukaryota</taxon>
        <taxon>Viridiplantae</taxon>
        <taxon>Chlorophyta</taxon>
        <taxon>core chlorophytes</taxon>
        <taxon>Chlorodendrophyceae</taxon>
        <taxon>Chlorodendrales</taxon>
        <taxon>Chlorodendraceae</taxon>
        <taxon>Tetraselmis</taxon>
    </lineage>
</organism>
<evidence type="ECO:0000256" key="1">
    <source>
        <dbReference type="SAM" id="MobiDB-lite"/>
    </source>
</evidence>
<feature type="region of interest" description="Disordered" evidence="1">
    <location>
        <begin position="627"/>
        <end position="656"/>
    </location>
</feature>
<feature type="compositionally biased region" description="Low complexity" evidence="1">
    <location>
        <begin position="630"/>
        <end position="640"/>
    </location>
</feature>
<evidence type="ECO:0000313" key="2">
    <source>
        <dbReference type="EMBL" id="JAC81807.1"/>
    </source>
</evidence>
<gene>
    <name evidence="2" type="ORF">TSPGSL018_7104</name>
</gene>
<dbReference type="EMBL" id="GBEZ01003323">
    <property type="protein sequence ID" value="JAC81807.1"/>
    <property type="molecule type" value="Transcribed_RNA"/>
</dbReference>
<proteinExistence type="predicted"/>
<accession>A0A061S9F3</accession>
<protein>
    <submittedName>
        <fullName evidence="2">Uncharacterized protein</fullName>
    </submittedName>
</protein>